<feature type="region of interest" description="Disordered" evidence="1">
    <location>
        <begin position="125"/>
        <end position="162"/>
    </location>
</feature>
<organism evidence="2 3">
    <name type="scientific">Plakobranchus ocellatus</name>
    <dbReference type="NCBI Taxonomy" id="259542"/>
    <lineage>
        <taxon>Eukaryota</taxon>
        <taxon>Metazoa</taxon>
        <taxon>Spiralia</taxon>
        <taxon>Lophotrochozoa</taxon>
        <taxon>Mollusca</taxon>
        <taxon>Gastropoda</taxon>
        <taxon>Heterobranchia</taxon>
        <taxon>Euthyneura</taxon>
        <taxon>Panpulmonata</taxon>
        <taxon>Sacoglossa</taxon>
        <taxon>Placobranchoidea</taxon>
        <taxon>Plakobranchidae</taxon>
        <taxon>Plakobranchus</taxon>
    </lineage>
</organism>
<evidence type="ECO:0000256" key="1">
    <source>
        <dbReference type="SAM" id="MobiDB-lite"/>
    </source>
</evidence>
<accession>A0AAV4D6F2</accession>
<keyword evidence="3" id="KW-1185">Reference proteome</keyword>
<dbReference type="Proteomes" id="UP000735302">
    <property type="component" value="Unassembled WGS sequence"/>
</dbReference>
<reference evidence="2 3" key="1">
    <citation type="journal article" date="2021" name="Elife">
        <title>Chloroplast acquisition without the gene transfer in kleptoplastic sea slugs, Plakobranchus ocellatus.</title>
        <authorList>
            <person name="Maeda T."/>
            <person name="Takahashi S."/>
            <person name="Yoshida T."/>
            <person name="Shimamura S."/>
            <person name="Takaki Y."/>
            <person name="Nagai Y."/>
            <person name="Toyoda A."/>
            <person name="Suzuki Y."/>
            <person name="Arimoto A."/>
            <person name="Ishii H."/>
            <person name="Satoh N."/>
            <person name="Nishiyama T."/>
            <person name="Hasebe M."/>
            <person name="Maruyama T."/>
            <person name="Minagawa J."/>
            <person name="Obokata J."/>
            <person name="Shigenobu S."/>
        </authorList>
    </citation>
    <scope>NUCLEOTIDE SEQUENCE [LARGE SCALE GENOMIC DNA]</scope>
</reference>
<dbReference type="AlphaFoldDB" id="A0AAV4D6F2"/>
<name>A0AAV4D6F2_9GAST</name>
<comment type="caution">
    <text evidence="2">The sequence shown here is derived from an EMBL/GenBank/DDBJ whole genome shotgun (WGS) entry which is preliminary data.</text>
</comment>
<protein>
    <submittedName>
        <fullName evidence="2">Uncharacterized protein</fullName>
    </submittedName>
</protein>
<evidence type="ECO:0000313" key="2">
    <source>
        <dbReference type="EMBL" id="GFO39665.1"/>
    </source>
</evidence>
<sequence>MILALLVYKACRALSFGRDFITYLYSDEPSVNKPVQHRVQPSYLAPCSKTSTKSRGRKFMVTLSDDVEHFSSTIRQDIVLSSDPKCLRNSPREASVSNMRNAFREFYLVIGRPFHATHAINRRGLNTPEAKTRGEQNKFIRIKPAKVPSQVDTVQPDHRDNG</sequence>
<gene>
    <name evidence="2" type="ORF">PoB_006617000</name>
</gene>
<proteinExistence type="predicted"/>
<evidence type="ECO:0000313" key="3">
    <source>
        <dbReference type="Proteomes" id="UP000735302"/>
    </source>
</evidence>
<dbReference type="EMBL" id="BLXT01007504">
    <property type="protein sequence ID" value="GFO39665.1"/>
    <property type="molecule type" value="Genomic_DNA"/>
</dbReference>